<dbReference type="AlphaFoldDB" id="A0A9N7JK43"/>
<dbReference type="InterPro" id="IPR036568">
    <property type="entry name" value="GGCT-like_sf"/>
</dbReference>
<accession>A0A9N7JK43</accession>
<name>A0A9N7JK43_CLOSE</name>
<evidence type="ECO:0000313" key="2">
    <source>
        <dbReference type="EMBL" id="AYE33515.1"/>
    </source>
</evidence>
<evidence type="ECO:0000313" key="3">
    <source>
        <dbReference type="Proteomes" id="UP000280586"/>
    </source>
</evidence>
<dbReference type="SUPFAM" id="SSF110857">
    <property type="entry name" value="Gamma-glutamyl cyclotransferase-like"/>
    <property type="match status" value="1"/>
</dbReference>
<dbReference type="Proteomes" id="UP000280586">
    <property type="component" value="Chromosome"/>
</dbReference>
<feature type="domain" description="Gamma-glutamylcyclotransferase AIG2-like" evidence="1">
    <location>
        <begin position="9"/>
        <end position="137"/>
    </location>
</feature>
<dbReference type="OrthoDB" id="8538589at2"/>
<gene>
    <name evidence="2" type="ORF">CP523_03055</name>
</gene>
<dbReference type="RefSeq" id="WP_066678429.1">
    <property type="nucleotide sequence ID" value="NZ_CABMIZ010000043.1"/>
</dbReference>
<proteinExistence type="predicted"/>
<dbReference type="GeneID" id="303559658"/>
<organism evidence="2 3">
    <name type="scientific">Clostridium septicum</name>
    <dbReference type="NCBI Taxonomy" id="1504"/>
    <lineage>
        <taxon>Bacteria</taxon>
        <taxon>Bacillati</taxon>
        <taxon>Bacillota</taxon>
        <taxon>Clostridia</taxon>
        <taxon>Eubacteriales</taxon>
        <taxon>Clostridiaceae</taxon>
        <taxon>Clostridium</taxon>
    </lineage>
</organism>
<dbReference type="EMBL" id="CP023671">
    <property type="protein sequence ID" value="AYE33515.1"/>
    <property type="molecule type" value="Genomic_DNA"/>
</dbReference>
<sequence>MLENKEIKIFVYGSLREGFFNYDRYLKGNVIENKPAKMNNFILYHMPYKGYPAVIDGNGEVYGEVMTLSNYDEVMNSVDEMEGFISKGNPNNEYNKELVEVLYEDGTKELCYSYIYNKELDVNFNEEAIFIDNGNWKEYQQKENV</sequence>
<dbReference type="InterPro" id="IPR009288">
    <property type="entry name" value="AIG2-like_dom"/>
</dbReference>
<dbReference type="Pfam" id="PF06094">
    <property type="entry name" value="GGACT"/>
    <property type="match status" value="1"/>
</dbReference>
<dbReference type="CDD" id="cd06661">
    <property type="entry name" value="GGCT_like"/>
    <property type="match status" value="1"/>
</dbReference>
<dbReference type="Gene3D" id="3.10.490.10">
    <property type="entry name" value="Gamma-glutamyl cyclotransferase-like"/>
    <property type="match status" value="1"/>
</dbReference>
<evidence type="ECO:0000259" key="1">
    <source>
        <dbReference type="Pfam" id="PF06094"/>
    </source>
</evidence>
<dbReference type="KEGG" id="csep:CP523_03055"/>
<protein>
    <submittedName>
        <fullName evidence="2">Gamma-glutamylcyclotransferase</fullName>
    </submittedName>
</protein>
<reference evidence="2 3" key="1">
    <citation type="submission" date="2017-09" db="EMBL/GenBank/DDBJ databases">
        <authorList>
            <person name="Thomas P."/>
            <person name="Seyboldt C."/>
        </authorList>
    </citation>
    <scope>NUCLEOTIDE SEQUENCE [LARGE SCALE GENOMIC DNA]</scope>
    <source>
        <strain evidence="2 3">DSM 7534</strain>
    </source>
</reference>
<dbReference type="InterPro" id="IPR013024">
    <property type="entry name" value="GGCT-like"/>
</dbReference>